<dbReference type="InterPro" id="IPR036236">
    <property type="entry name" value="Znf_C2H2_sf"/>
</dbReference>
<dbReference type="OrthoDB" id="10009287at2759"/>
<reference evidence="3 4" key="1">
    <citation type="submission" date="2020-10" db="EMBL/GenBank/DDBJ databases">
        <title>The Coptis chinensis genome and diversification of protoberbering-type alkaloids.</title>
        <authorList>
            <person name="Wang B."/>
            <person name="Shu S."/>
            <person name="Song C."/>
            <person name="Liu Y."/>
        </authorList>
    </citation>
    <scope>NUCLEOTIDE SEQUENCE [LARGE SCALE GENOMIC DNA]</scope>
    <source>
        <strain evidence="3">HL-2020</strain>
        <tissue evidence="3">Leaf</tissue>
    </source>
</reference>
<dbReference type="GO" id="GO:0008270">
    <property type="term" value="F:zinc ion binding"/>
    <property type="evidence" value="ECO:0007669"/>
    <property type="project" value="InterPro"/>
</dbReference>
<sequence>MKVCCGISMPYSYNWVLVPTSSSDSFFANNALRAGFIGGEVKRSEYMMNSDPSLREAIQREVEKERIREEIIAQEIIRRRELEAEVRRELAMERDLYLRRPEGYSFSSPSMWSDTRVMPSMLDRQSSGFGFAERLPYSGRTDVGLFAERLPYTVARTEVGSFERVPFQRSVEAAKMAESSTGQAGKLMVFVPSGAHNGSDSKLTLDRIMKLFNEHVEGKKHKSKEASLSRAATKSKSNSSPSAKITDLPVKVAKKNNSPTPKTLNNLKVKAKKVMNPEMKKKKFAFWCQDCQVGCHSEAVLNHHCSGKKHIAKMEELKQAGVTASSTTTAEDANHGKTGASLEAEEEGRLNIDRKGDEEVKAEEQEATEEGASEEAKGEGKVDMDRNGEEEVKPEEQEEKTMWSLVDGQKQSHERNEGANLTGEEMD</sequence>
<dbReference type="PANTHER" id="PTHR47487:SF8">
    <property type="entry name" value="OS08G0270900 PROTEIN"/>
    <property type="match status" value="1"/>
</dbReference>
<evidence type="ECO:0000256" key="1">
    <source>
        <dbReference type="SAM" id="MobiDB-lite"/>
    </source>
</evidence>
<keyword evidence="4" id="KW-1185">Reference proteome</keyword>
<dbReference type="EMBL" id="JADFTS010000003">
    <property type="protein sequence ID" value="KAF9617335.1"/>
    <property type="molecule type" value="Genomic_DNA"/>
</dbReference>
<dbReference type="SUPFAM" id="SSF57667">
    <property type="entry name" value="beta-beta-alpha zinc fingers"/>
    <property type="match status" value="1"/>
</dbReference>
<evidence type="ECO:0000313" key="4">
    <source>
        <dbReference type="Proteomes" id="UP000631114"/>
    </source>
</evidence>
<comment type="caution">
    <text evidence="3">The sequence shown here is derived from an EMBL/GenBank/DDBJ whole genome shotgun (WGS) entry which is preliminary data.</text>
</comment>
<dbReference type="PANTHER" id="PTHR47487">
    <property type="entry name" value="OS06G0651300 PROTEIN-RELATED"/>
    <property type="match status" value="1"/>
</dbReference>
<feature type="domain" description="U1-type" evidence="2">
    <location>
        <begin position="283"/>
        <end position="317"/>
    </location>
</feature>
<gene>
    <name evidence="3" type="ORF">IFM89_035316</name>
</gene>
<dbReference type="Gene3D" id="3.30.160.60">
    <property type="entry name" value="Classic Zinc Finger"/>
    <property type="match status" value="1"/>
</dbReference>
<organism evidence="3 4">
    <name type="scientific">Coptis chinensis</name>
    <dbReference type="NCBI Taxonomy" id="261450"/>
    <lineage>
        <taxon>Eukaryota</taxon>
        <taxon>Viridiplantae</taxon>
        <taxon>Streptophyta</taxon>
        <taxon>Embryophyta</taxon>
        <taxon>Tracheophyta</taxon>
        <taxon>Spermatophyta</taxon>
        <taxon>Magnoliopsida</taxon>
        <taxon>Ranunculales</taxon>
        <taxon>Ranunculaceae</taxon>
        <taxon>Coptidoideae</taxon>
        <taxon>Coptis</taxon>
    </lineage>
</organism>
<feature type="compositionally biased region" description="Polar residues" evidence="1">
    <location>
        <begin position="230"/>
        <end position="243"/>
    </location>
</feature>
<dbReference type="Proteomes" id="UP000631114">
    <property type="component" value="Unassembled WGS sequence"/>
</dbReference>
<dbReference type="AlphaFoldDB" id="A0A835M346"/>
<name>A0A835M346_9MAGN</name>
<feature type="compositionally biased region" description="Polar residues" evidence="1">
    <location>
        <begin position="322"/>
        <end position="331"/>
    </location>
</feature>
<feature type="region of interest" description="Disordered" evidence="1">
    <location>
        <begin position="219"/>
        <end position="245"/>
    </location>
</feature>
<feature type="region of interest" description="Disordered" evidence="1">
    <location>
        <begin position="320"/>
        <end position="427"/>
    </location>
</feature>
<evidence type="ECO:0000259" key="2">
    <source>
        <dbReference type="SMART" id="SM00451"/>
    </source>
</evidence>
<protein>
    <recommendedName>
        <fullName evidence="2">U1-type domain-containing protein</fullName>
    </recommendedName>
</protein>
<dbReference type="SMART" id="SM00451">
    <property type="entry name" value="ZnF_U1"/>
    <property type="match status" value="1"/>
</dbReference>
<evidence type="ECO:0000313" key="3">
    <source>
        <dbReference type="EMBL" id="KAF9617335.1"/>
    </source>
</evidence>
<dbReference type="GO" id="GO:0003676">
    <property type="term" value="F:nucleic acid binding"/>
    <property type="evidence" value="ECO:0007669"/>
    <property type="project" value="InterPro"/>
</dbReference>
<dbReference type="InterPro" id="IPR003604">
    <property type="entry name" value="Matrin/U1-like-C_Znf_C2H2"/>
</dbReference>
<proteinExistence type="predicted"/>
<accession>A0A835M346</accession>
<feature type="compositionally biased region" description="Basic and acidic residues" evidence="1">
    <location>
        <begin position="374"/>
        <end position="401"/>
    </location>
</feature>
<feature type="compositionally biased region" description="Basic and acidic residues" evidence="1">
    <location>
        <begin position="347"/>
        <end position="364"/>
    </location>
</feature>